<keyword evidence="2" id="KW-1185">Reference proteome</keyword>
<dbReference type="EMBL" id="JRTT01000028">
    <property type="protein sequence ID" value="KHD75391.1"/>
    <property type="molecule type" value="Genomic_DNA"/>
</dbReference>
<dbReference type="Gene3D" id="3.40.50.1820">
    <property type="entry name" value="alpha/beta hydrolase"/>
    <property type="match status" value="1"/>
</dbReference>
<evidence type="ECO:0000313" key="2">
    <source>
        <dbReference type="Proteomes" id="UP000054537"/>
    </source>
</evidence>
<proteinExistence type="predicted"/>
<name>A0A0A6UIY8_ACTUT</name>
<dbReference type="Proteomes" id="UP000054537">
    <property type="component" value="Unassembled WGS sequence"/>
</dbReference>
<protein>
    <submittedName>
        <fullName evidence="1">Uncharacterized protein</fullName>
    </submittedName>
</protein>
<dbReference type="InterPro" id="IPR029058">
    <property type="entry name" value="AB_hydrolase_fold"/>
</dbReference>
<dbReference type="eggNOG" id="COG3545">
    <property type="taxonomic scope" value="Bacteria"/>
</dbReference>
<dbReference type="SUPFAM" id="SSF53474">
    <property type="entry name" value="alpha/beta-Hydrolases"/>
    <property type="match status" value="1"/>
</dbReference>
<dbReference type="RefSeq" id="WP_043527662.1">
    <property type="nucleotide sequence ID" value="NZ_BAABKU010000036.1"/>
</dbReference>
<accession>A0A0A6UIY8</accession>
<comment type="caution">
    <text evidence="1">The sequence shown here is derived from an EMBL/GenBank/DDBJ whole genome shotgun (WGS) entry which is preliminary data.</text>
</comment>
<gene>
    <name evidence="1" type="ORF">MB27_23475</name>
</gene>
<dbReference type="OrthoDB" id="145361at2"/>
<dbReference type="STRING" id="1869.MB27_23475"/>
<reference evidence="1 2" key="1">
    <citation type="submission" date="2014-10" db="EMBL/GenBank/DDBJ databases">
        <title>Draft genome sequence of Actinoplanes utahensis NRRL 12052.</title>
        <authorList>
            <person name="Velasco-Bucheli B."/>
            <person name="del Cerro C."/>
            <person name="Hormigo D."/>
            <person name="Garcia J.L."/>
            <person name="Acebal C."/>
            <person name="Arroyo M."/>
            <person name="de la Mata I."/>
        </authorList>
    </citation>
    <scope>NUCLEOTIDE SEQUENCE [LARGE SCALE GENOMIC DNA]</scope>
    <source>
        <strain evidence="1 2">NRRL 12052</strain>
    </source>
</reference>
<dbReference type="AlphaFoldDB" id="A0A0A6UIY8"/>
<organism evidence="1 2">
    <name type="scientific">Actinoplanes utahensis</name>
    <dbReference type="NCBI Taxonomy" id="1869"/>
    <lineage>
        <taxon>Bacteria</taxon>
        <taxon>Bacillati</taxon>
        <taxon>Actinomycetota</taxon>
        <taxon>Actinomycetes</taxon>
        <taxon>Micromonosporales</taxon>
        <taxon>Micromonosporaceae</taxon>
        <taxon>Actinoplanes</taxon>
    </lineage>
</organism>
<sequence length="382" mass="41405">MPTVIFVHGTGVREPAFSTLFRQVATRLRERRPGYRIVPCYWGEVAGARLWRGGASIPDYETARGPEPLADDEDLALWSLLHQDPLWELRTLALAGAGDEELPPNVMLPGDELDDRIRRTEITDDLTAPFSADAVRAARTAVTGDAAYHAALAAASSSLGPTRTAVARAIVAYTVVDQPAMPDAETRDRLVTALTDAFGGTDKAVRDVLLSPVRGLALRIATDRVRRRRGSITDAAYPAAGDVLLYQARGDRIRAAIAERISAVDGPVVLITHSLGGIAAVDLLVSQPSPTVELLVTVGSQAPFLYEIGALWSLPHDAGLPAHMPAWLNVYDERDMLSYLGNGPFGDRVRDVRVDSGQPFPASHSAYWSNRHVWDAIVERLP</sequence>
<evidence type="ECO:0000313" key="1">
    <source>
        <dbReference type="EMBL" id="KHD75391.1"/>
    </source>
</evidence>